<dbReference type="Proteomes" id="UP000186922">
    <property type="component" value="Unassembled WGS sequence"/>
</dbReference>
<feature type="compositionally biased region" description="Acidic residues" evidence="1">
    <location>
        <begin position="1"/>
        <end position="26"/>
    </location>
</feature>
<evidence type="ECO:0000313" key="2">
    <source>
        <dbReference type="EMBL" id="GAV00725.1"/>
    </source>
</evidence>
<evidence type="ECO:0000256" key="1">
    <source>
        <dbReference type="SAM" id="MobiDB-lite"/>
    </source>
</evidence>
<feature type="region of interest" description="Disordered" evidence="1">
    <location>
        <begin position="1"/>
        <end position="52"/>
    </location>
</feature>
<keyword evidence="3" id="KW-1185">Reference proteome</keyword>
<protein>
    <submittedName>
        <fullName evidence="2">Uncharacterized protein</fullName>
    </submittedName>
</protein>
<sequence length="188" mass="21222">MDDSSDDELFDPDFDAQFDWDSEDDPGSTKRTKSSNGTFNGTGGRNGDKKSVDPFMPHPIKLRKFLEETAAVLDELIDSPEVREAREIHAAAQNAKTNGFTAGSRSGRQKSSHITVPSLVLNGFEVYQDDERVLREQHMQTVRRRVEASAVSFRESHSFSMTQHLQAAPELKTLRYMKLSENSVFLRI</sequence>
<proteinExistence type="predicted"/>
<dbReference type="AlphaFoldDB" id="A0A1D1VGE9"/>
<dbReference type="EMBL" id="BDGG01000006">
    <property type="protein sequence ID" value="GAV00725.1"/>
    <property type="molecule type" value="Genomic_DNA"/>
</dbReference>
<name>A0A1D1VGE9_RAMVA</name>
<comment type="caution">
    <text evidence="2">The sequence shown here is derived from an EMBL/GenBank/DDBJ whole genome shotgun (WGS) entry which is preliminary data.</text>
</comment>
<organism evidence="2 3">
    <name type="scientific">Ramazzottius varieornatus</name>
    <name type="common">Water bear</name>
    <name type="synonym">Tardigrade</name>
    <dbReference type="NCBI Taxonomy" id="947166"/>
    <lineage>
        <taxon>Eukaryota</taxon>
        <taxon>Metazoa</taxon>
        <taxon>Ecdysozoa</taxon>
        <taxon>Tardigrada</taxon>
        <taxon>Eutardigrada</taxon>
        <taxon>Parachela</taxon>
        <taxon>Hypsibioidea</taxon>
        <taxon>Ramazzottiidae</taxon>
        <taxon>Ramazzottius</taxon>
    </lineage>
</organism>
<gene>
    <name evidence="2" type="primary">RvY_11531-1</name>
    <name evidence="2" type="synonym">RvY_11531.1</name>
    <name evidence="2" type="ORF">RvY_11531</name>
</gene>
<evidence type="ECO:0000313" key="3">
    <source>
        <dbReference type="Proteomes" id="UP000186922"/>
    </source>
</evidence>
<reference evidence="2 3" key="1">
    <citation type="journal article" date="2016" name="Nat. Commun.">
        <title>Extremotolerant tardigrade genome and improved radiotolerance of human cultured cells by tardigrade-unique protein.</title>
        <authorList>
            <person name="Hashimoto T."/>
            <person name="Horikawa D.D."/>
            <person name="Saito Y."/>
            <person name="Kuwahara H."/>
            <person name="Kozuka-Hata H."/>
            <person name="Shin-I T."/>
            <person name="Minakuchi Y."/>
            <person name="Ohishi K."/>
            <person name="Motoyama A."/>
            <person name="Aizu T."/>
            <person name="Enomoto A."/>
            <person name="Kondo K."/>
            <person name="Tanaka S."/>
            <person name="Hara Y."/>
            <person name="Koshikawa S."/>
            <person name="Sagara H."/>
            <person name="Miura T."/>
            <person name="Yokobori S."/>
            <person name="Miyagawa K."/>
            <person name="Suzuki Y."/>
            <person name="Kubo T."/>
            <person name="Oyama M."/>
            <person name="Kohara Y."/>
            <person name="Fujiyama A."/>
            <person name="Arakawa K."/>
            <person name="Katayama T."/>
            <person name="Toyoda A."/>
            <person name="Kunieda T."/>
        </authorList>
    </citation>
    <scope>NUCLEOTIDE SEQUENCE [LARGE SCALE GENOMIC DNA]</scope>
    <source>
        <strain evidence="2 3">YOKOZUNA-1</strain>
    </source>
</reference>
<accession>A0A1D1VGE9</accession>